<reference evidence="4" key="4">
    <citation type="journal article" date="2015" name="G3 (Bethesda)">
        <title>Genome sequences of three phytopathogenic species of the Magnaporthaceae family of fungi.</title>
        <authorList>
            <person name="Okagaki L.H."/>
            <person name="Nunes C.C."/>
            <person name="Sailsbery J."/>
            <person name="Clay B."/>
            <person name="Brown D."/>
            <person name="John T."/>
            <person name="Oh Y."/>
            <person name="Young N."/>
            <person name="Fitzgerald M."/>
            <person name="Haas B.J."/>
            <person name="Zeng Q."/>
            <person name="Young S."/>
            <person name="Adiconis X."/>
            <person name="Fan L."/>
            <person name="Levin J.Z."/>
            <person name="Mitchell T.K."/>
            <person name="Okubara P.A."/>
            <person name="Farman M.L."/>
            <person name="Kohn L.M."/>
            <person name="Birren B."/>
            <person name="Ma L.-J."/>
            <person name="Dean R.A."/>
        </authorList>
    </citation>
    <scope>NUCLEOTIDE SEQUENCE</scope>
    <source>
        <strain evidence="4">R3-111a-1</strain>
    </source>
</reference>
<evidence type="ECO:0000256" key="1">
    <source>
        <dbReference type="SAM" id="Coils"/>
    </source>
</evidence>
<feature type="region of interest" description="Disordered" evidence="2">
    <location>
        <begin position="413"/>
        <end position="502"/>
    </location>
</feature>
<accession>J3P4P2</accession>
<feature type="compositionally biased region" description="Basic and acidic residues" evidence="2">
    <location>
        <begin position="970"/>
        <end position="989"/>
    </location>
</feature>
<organism evidence="3">
    <name type="scientific">Gaeumannomyces tritici (strain R3-111a-1)</name>
    <name type="common">Wheat and barley take-all root rot fungus</name>
    <name type="synonym">Gaeumannomyces graminis var. tritici</name>
    <dbReference type="NCBI Taxonomy" id="644352"/>
    <lineage>
        <taxon>Eukaryota</taxon>
        <taxon>Fungi</taxon>
        <taxon>Dikarya</taxon>
        <taxon>Ascomycota</taxon>
        <taxon>Pezizomycotina</taxon>
        <taxon>Sordariomycetes</taxon>
        <taxon>Sordariomycetidae</taxon>
        <taxon>Magnaporthales</taxon>
        <taxon>Magnaporthaceae</taxon>
        <taxon>Gaeumannomyces</taxon>
    </lineage>
</organism>
<sequence>MSATASVKDLVKAISTFLSSPTLPLPEGLGLVIEAYLEKHPRRDDPAADRLQEELLQLHQRFVHGHPARFAAFLSILSSLRPSLFTGPKALQWFEILNDDVLESVWQEKDLAGETLSVIESTLASKLDDSEGLKLMLVRSLDRWIGFADVAAQSGEPSIIFKERMIRQTLVTWGKKQPKLLFETLNARFLKRESRARCISLLCEFVRMQPPHLHLVAQTPLLDNIITCLQHDTSTTVVSLALTALTMLLPHLPSALVPYLPTLFNIYARLLFWDRERSPETNLSSPGIPAGDGDQWETVRFSPESEDVEIPQLLEYFTLLYGLYPINFMDYIRKPQRYLRHANAPNPDDIEVQPSEIRHRSEKFRQMHLLHPNFYSLTIDSEKTDFGRWIKSEPAVVVAECMALCVANGPVPENAVSSTPLGGDTSPYGGDEADRSSSGGALLSSSVVLSPPQGPFNTSWRHGQSVTVESSAGSRANSTVMRQNSQSSHLSRKESLELRVRDTSVDSPTLHPLMVLSPSQTQLQEMIHSNKVMKSNIGQSLTNDSVPSLALSHQESISERPFSTTVPQAQSAIRLPLAVTENGGEVARLRRQIMVLNNDLNFERYMKQQHMAHIGELRRCHMKEAATEAETQSLIINNRNLRSQVENAKRAELQVRKDSERSRTLAKKWEADLSAKLKTLREEQKKRNAEMDSLKRELDYAREECEKLRALVCDFEVKEINAKQTMQSIDVDMAELGRLRGVVERLTASERDYQARQLETEIKLAEASAAEQRAEVLAMQVQSLQGELQATQDHYESHMMVLNTELASALNGGGRGGRGGGESDEVMATFESALAASRAKQAELQKQYGQLMRKYTVLQAQLLDRAQNTRAGRDGVTGSADADAEVSAIVGRSFGSQRAAWMQRGMSDPESLGTSQQGSIGSGASSASMAIRRPSTPPPAQGGVGSPSTTSGNSPQGERYYGRGGVQNLMRKDKKEKKKDEAEKKEKKSSGMRGIRGFV</sequence>
<feature type="compositionally biased region" description="Polar residues" evidence="2">
    <location>
        <begin position="946"/>
        <end position="956"/>
    </location>
</feature>
<feature type="coiled-coil region" evidence="1">
    <location>
        <begin position="755"/>
        <end position="787"/>
    </location>
</feature>
<dbReference type="PANTHER" id="PTHR15154">
    <property type="entry name" value="HAMARTIN"/>
    <property type="match status" value="1"/>
</dbReference>
<dbReference type="OrthoDB" id="6022054at2759"/>
<dbReference type="GO" id="GO:0051726">
    <property type="term" value="P:regulation of cell cycle"/>
    <property type="evidence" value="ECO:0007669"/>
    <property type="project" value="TreeGrafter"/>
</dbReference>
<feature type="compositionally biased region" description="Low complexity" evidence="2">
    <location>
        <begin position="436"/>
        <end position="450"/>
    </location>
</feature>
<dbReference type="eggNOG" id="ENOG502R01W">
    <property type="taxonomic scope" value="Eukaryota"/>
</dbReference>
<dbReference type="Pfam" id="PF04388">
    <property type="entry name" value="Hamartin"/>
    <property type="match status" value="1"/>
</dbReference>
<dbReference type="VEuPathDB" id="FungiDB:GGTG_08479"/>
<name>J3P4P2_GAET3</name>
<dbReference type="SUPFAM" id="SSF48371">
    <property type="entry name" value="ARM repeat"/>
    <property type="match status" value="1"/>
</dbReference>
<dbReference type="EnsemblFungi" id="EJT74639">
    <property type="protein sequence ID" value="EJT74639"/>
    <property type="gene ID" value="GGTG_08479"/>
</dbReference>
<dbReference type="PANTHER" id="PTHR15154:SF2">
    <property type="entry name" value="HAMARTIN"/>
    <property type="match status" value="1"/>
</dbReference>
<evidence type="ECO:0000313" key="4">
    <source>
        <dbReference type="EnsemblFungi" id="EJT74639"/>
    </source>
</evidence>
<reference evidence="3" key="2">
    <citation type="submission" date="2010-07" db="EMBL/GenBank/DDBJ databases">
        <authorList>
            <consortium name="The Broad Institute Genome Sequencing Platform"/>
            <consortium name="Broad Institute Genome Sequencing Center for Infectious Disease"/>
            <person name="Ma L.-J."/>
            <person name="Dead R."/>
            <person name="Young S."/>
            <person name="Zeng Q."/>
            <person name="Koehrsen M."/>
            <person name="Alvarado L."/>
            <person name="Berlin A."/>
            <person name="Chapman S.B."/>
            <person name="Chen Z."/>
            <person name="Freedman E."/>
            <person name="Gellesch M."/>
            <person name="Goldberg J."/>
            <person name="Griggs A."/>
            <person name="Gujja S."/>
            <person name="Heilman E.R."/>
            <person name="Heiman D."/>
            <person name="Hepburn T."/>
            <person name="Howarth C."/>
            <person name="Jen D."/>
            <person name="Larson L."/>
            <person name="Mehta T."/>
            <person name="Neiman D."/>
            <person name="Pearson M."/>
            <person name="Roberts A."/>
            <person name="Saif S."/>
            <person name="Shea T."/>
            <person name="Shenoy N."/>
            <person name="Sisk P."/>
            <person name="Stolte C."/>
            <person name="Sykes S."/>
            <person name="Walk T."/>
            <person name="White J."/>
            <person name="Yandava C."/>
            <person name="Haas B."/>
            <person name="Nusbaum C."/>
            <person name="Birren B."/>
        </authorList>
    </citation>
    <scope>NUCLEOTIDE SEQUENCE</scope>
    <source>
        <strain evidence="3">R3-111a-1</strain>
    </source>
</reference>
<dbReference type="InterPro" id="IPR007483">
    <property type="entry name" value="Hamartin"/>
</dbReference>
<dbReference type="GeneID" id="20348937"/>
<feature type="region of interest" description="Disordered" evidence="2">
    <location>
        <begin position="900"/>
        <end position="999"/>
    </location>
</feature>
<evidence type="ECO:0000313" key="3">
    <source>
        <dbReference type="EMBL" id="EJT74639.1"/>
    </source>
</evidence>
<feature type="compositionally biased region" description="Polar residues" evidence="2">
    <location>
        <begin position="455"/>
        <end position="489"/>
    </location>
</feature>
<keyword evidence="5" id="KW-1185">Reference proteome</keyword>
<feature type="compositionally biased region" description="Low complexity" evidence="2">
    <location>
        <begin position="911"/>
        <end position="928"/>
    </location>
</feature>
<evidence type="ECO:0008006" key="6">
    <source>
        <dbReference type="Google" id="ProtNLM"/>
    </source>
</evidence>
<dbReference type="GO" id="GO:0033596">
    <property type="term" value="C:TSC1-TSC2 complex"/>
    <property type="evidence" value="ECO:0007669"/>
    <property type="project" value="TreeGrafter"/>
</dbReference>
<reference evidence="5" key="1">
    <citation type="submission" date="2010-07" db="EMBL/GenBank/DDBJ databases">
        <title>The genome sequence of Gaeumannomyces graminis var. tritici strain R3-111a-1.</title>
        <authorList>
            <consortium name="The Broad Institute Genome Sequencing Platform"/>
            <person name="Ma L.-J."/>
            <person name="Dead R."/>
            <person name="Young S."/>
            <person name="Zeng Q."/>
            <person name="Koehrsen M."/>
            <person name="Alvarado L."/>
            <person name="Berlin A."/>
            <person name="Chapman S.B."/>
            <person name="Chen Z."/>
            <person name="Freedman E."/>
            <person name="Gellesch M."/>
            <person name="Goldberg J."/>
            <person name="Griggs A."/>
            <person name="Gujja S."/>
            <person name="Heilman E.R."/>
            <person name="Heiman D."/>
            <person name="Hepburn T."/>
            <person name="Howarth C."/>
            <person name="Jen D."/>
            <person name="Larson L."/>
            <person name="Mehta T."/>
            <person name="Neiman D."/>
            <person name="Pearson M."/>
            <person name="Roberts A."/>
            <person name="Saif S."/>
            <person name="Shea T."/>
            <person name="Shenoy N."/>
            <person name="Sisk P."/>
            <person name="Stolte C."/>
            <person name="Sykes S."/>
            <person name="Walk T."/>
            <person name="White J."/>
            <person name="Yandava C."/>
            <person name="Haas B."/>
            <person name="Nusbaum C."/>
            <person name="Birren B."/>
        </authorList>
    </citation>
    <scope>NUCLEOTIDE SEQUENCE [LARGE SCALE GENOMIC DNA]</scope>
    <source>
        <strain evidence="5">R3-111a-1</strain>
    </source>
</reference>
<feature type="compositionally biased region" description="Basic and acidic residues" evidence="2">
    <location>
        <begin position="491"/>
        <end position="502"/>
    </location>
</feature>
<evidence type="ECO:0000256" key="2">
    <source>
        <dbReference type="SAM" id="MobiDB-lite"/>
    </source>
</evidence>
<dbReference type="Proteomes" id="UP000006039">
    <property type="component" value="Unassembled WGS sequence"/>
</dbReference>
<feature type="coiled-coil region" evidence="1">
    <location>
        <begin position="631"/>
        <end position="711"/>
    </location>
</feature>
<dbReference type="HOGENOM" id="CLU_004261_1_0_1"/>
<dbReference type="GO" id="GO:0032007">
    <property type="term" value="P:negative regulation of TOR signaling"/>
    <property type="evidence" value="ECO:0007669"/>
    <property type="project" value="TreeGrafter"/>
</dbReference>
<dbReference type="RefSeq" id="XP_009224583.1">
    <property type="nucleotide sequence ID" value="XM_009226319.1"/>
</dbReference>
<protein>
    <recommendedName>
        <fullName evidence="6">Tuberous sclerosis 1</fullName>
    </recommendedName>
</protein>
<evidence type="ECO:0000313" key="5">
    <source>
        <dbReference type="Proteomes" id="UP000006039"/>
    </source>
</evidence>
<reference evidence="4" key="5">
    <citation type="submission" date="2018-04" db="UniProtKB">
        <authorList>
            <consortium name="EnsemblFungi"/>
        </authorList>
    </citation>
    <scope>IDENTIFICATION</scope>
    <source>
        <strain evidence="4">R3-111a-1</strain>
    </source>
</reference>
<dbReference type="STRING" id="644352.J3P4P2"/>
<dbReference type="InterPro" id="IPR016024">
    <property type="entry name" value="ARM-type_fold"/>
</dbReference>
<proteinExistence type="predicted"/>
<feature type="coiled-coil region" evidence="1">
    <location>
        <begin position="834"/>
        <end position="861"/>
    </location>
</feature>
<keyword evidence="1" id="KW-0175">Coiled coil</keyword>
<gene>
    <name evidence="4" type="primary">20348937</name>
    <name evidence="3" type="ORF">GGTG_08479</name>
</gene>
<reference evidence="3" key="3">
    <citation type="submission" date="2010-09" db="EMBL/GenBank/DDBJ databases">
        <title>Annotation of Gaeumannomyces graminis var. tritici R3-111a-1.</title>
        <authorList>
            <consortium name="The Broad Institute Genome Sequencing Platform"/>
            <person name="Ma L.-J."/>
            <person name="Dead R."/>
            <person name="Young S.K."/>
            <person name="Zeng Q."/>
            <person name="Gargeya S."/>
            <person name="Fitzgerald M."/>
            <person name="Haas B."/>
            <person name="Abouelleil A."/>
            <person name="Alvarado L."/>
            <person name="Arachchi H.M."/>
            <person name="Berlin A."/>
            <person name="Brown A."/>
            <person name="Chapman S.B."/>
            <person name="Chen Z."/>
            <person name="Dunbar C."/>
            <person name="Freedman E."/>
            <person name="Gearin G."/>
            <person name="Gellesch M."/>
            <person name="Goldberg J."/>
            <person name="Griggs A."/>
            <person name="Gujja S."/>
            <person name="Heiman D."/>
            <person name="Howarth C."/>
            <person name="Larson L."/>
            <person name="Lui A."/>
            <person name="MacDonald P.J.P."/>
            <person name="Mehta T."/>
            <person name="Montmayeur A."/>
            <person name="Murphy C."/>
            <person name="Neiman D."/>
            <person name="Pearson M."/>
            <person name="Priest M."/>
            <person name="Roberts A."/>
            <person name="Saif S."/>
            <person name="Shea T."/>
            <person name="Shenoy N."/>
            <person name="Sisk P."/>
            <person name="Stolte C."/>
            <person name="Sykes S."/>
            <person name="Yandava C."/>
            <person name="Wortman J."/>
            <person name="Nusbaum C."/>
            <person name="Birren B."/>
        </authorList>
    </citation>
    <scope>NUCLEOTIDE SEQUENCE</scope>
    <source>
        <strain evidence="3">R3-111a-1</strain>
    </source>
</reference>
<dbReference type="EMBL" id="GL385398">
    <property type="protein sequence ID" value="EJT74639.1"/>
    <property type="molecule type" value="Genomic_DNA"/>
</dbReference>
<dbReference type="AlphaFoldDB" id="J3P4P2"/>